<gene>
    <name evidence="7" type="ORF">ACFPM4_19405</name>
</gene>
<sequence>MTSQKKQIPKLDYGIVLTLMLMALVSLIAIYSAQASDQYLANFALQQVMWYVIGTIVLIVVMQFDSDQLKKISWYLYGFGLLLLLGLAVAPITDFTPYRNGAQSWYVIPGLGQIQPSEFMKIFTIILIAKLIASHHLKFADKTVQSDLWLLAKISFFIILPVALIMEQPDLGTSLVFLSIYLGMIFVSGITWKILLPFFSTIFLVGGTVLYLAIQHADLLAKVGVDQYQLARIYSWLDPYSYSSNEGFQLVQSLLAIGSGQTLGKGIGNGEVYIPERHSDYIFSTIGEEFGFIGGSIVISLFFLLIYQITKTGLDTKNPFYSYICVGVIAMIAFHVFQNIGMTIQVVPITGIPLPFISYGGSSLLGNMMAMGVILSIRYHYKKYMFASDNE</sequence>
<proteinExistence type="predicted"/>
<feature type="transmembrane region" description="Helical" evidence="6">
    <location>
        <begin position="148"/>
        <end position="165"/>
    </location>
</feature>
<keyword evidence="5 6" id="KW-0472">Membrane</keyword>
<feature type="transmembrane region" description="Helical" evidence="6">
    <location>
        <begin position="74"/>
        <end position="92"/>
    </location>
</feature>
<evidence type="ECO:0000256" key="5">
    <source>
        <dbReference type="ARBA" id="ARBA00023136"/>
    </source>
</evidence>
<dbReference type="PANTHER" id="PTHR30474">
    <property type="entry name" value="CELL CYCLE PROTEIN"/>
    <property type="match status" value="1"/>
</dbReference>
<evidence type="ECO:0000313" key="7">
    <source>
        <dbReference type="EMBL" id="MFC5466896.1"/>
    </source>
</evidence>
<feature type="transmembrane region" description="Helical" evidence="6">
    <location>
        <begin position="194"/>
        <end position="214"/>
    </location>
</feature>
<feature type="transmembrane region" description="Helical" evidence="6">
    <location>
        <begin position="357"/>
        <end position="377"/>
    </location>
</feature>
<keyword evidence="4 6" id="KW-1133">Transmembrane helix</keyword>
<comment type="subcellular location">
    <subcellularLocation>
        <location evidence="1">Membrane</location>
        <topology evidence="1">Multi-pass membrane protein</topology>
    </subcellularLocation>
</comment>
<evidence type="ECO:0000256" key="4">
    <source>
        <dbReference type="ARBA" id="ARBA00022989"/>
    </source>
</evidence>
<evidence type="ECO:0000256" key="6">
    <source>
        <dbReference type="SAM" id="Phobius"/>
    </source>
</evidence>
<evidence type="ECO:0000256" key="1">
    <source>
        <dbReference type="ARBA" id="ARBA00004141"/>
    </source>
</evidence>
<feature type="transmembrane region" description="Helical" evidence="6">
    <location>
        <begin position="39"/>
        <end position="62"/>
    </location>
</feature>
<accession>A0ABW0LQB1</accession>
<name>A0ABW0LQB1_9BACI</name>
<evidence type="ECO:0000256" key="2">
    <source>
        <dbReference type="ARBA" id="ARBA00022692"/>
    </source>
</evidence>
<evidence type="ECO:0000256" key="3">
    <source>
        <dbReference type="ARBA" id="ARBA00022960"/>
    </source>
</evidence>
<dbReference type="EMBL" id="JBHSMC010000043">
    <property type="protein sequence ID" value="MFC5466896.1"/>
    <property type="molecule type" value="Genomic_DNA"/>
</dbReference>
<dbReference type="Proteomes" id="UP001596147">
    <property type="component" value="Unassembled WGS sequence"/>
</dbReference>
<dbReference type="InterPro" id="IPR001182">
    <property type="entry name" value="FtsW/RodA"/>
</dbReference>
<feature type="transmembrane region" description="Helical" evidence="6">
    <location>
        <begin position="290"/>
        <end position="308"/>
    </location>
</feature>
<dbReference type="Pfam" id="PF01098">
    <property type="entry name" value="FTSW_RODA_SPOVE"/>
    <property type="match status" value="1"/>
</dbReference>
<feature type="transmembrane region" description="Helical" evidence="6">
    <location>
        <begin position="12"/>
        <end position="33"/>
    </location>
</feature>
<keyword evidence="2 6" id="KW-0812">Transmembrane</keyword>
<organism evidence="7 8">
    <name type="scientific">Lederbergia graminis</name>
    <dbReference type="NCBI Taxonomy" id="735518"/>
    <lineage>
        <taxon>Bacteria</taxon>
        <taxon>Bacillati</taxon>
        <taxon>Bacillota</taxon>
        <taxon>Bacilli</taxon>
        <taxon>Bacillales</taxon>
        <taxon>Bacillaceae</taxon>
        <taxon>Lederbergia</taxon>
    </lineage>
</organism>
<protein>
    <submittedName>
        <fullName evidence="7">FtsW/RodA/SpoVE family cell cycle protein</fullName>
    </submittedName>
</protein>
<feature type="transmembrane region" description="Helical" evidence="6">
    <location>
        <begin position="320"/>
        <end position="337"/>
    </location>
</feature>
<keyword evidence="3" id="KW-0133">Cell shape</keyword>
<reference evidence="8" key="1">
    <citation type="journal article" date="2019" name="Int. J. Syst. Evol. Microbiol.">
        <title>The Global Catalogue of Microorganisms (GCM) 10K type strain sequencing project: providing services to taxonomists for standard genome sequencing and annotation.</title>
        <authorList>
            <consortium name="The Broad Institute Genomics Platform"/>
            <consortium name="The Broad Institute Genome Sequencing Center for Infectious Disease"/>
            <person name="Wu L."/>
            <person name="Ma J."/>
        </authorList>
    </citation>
    <scope>NUCLEOTIDE SEQUENCE [LARGE SCALE GENOMIC DNA]</scope>
    <source>
        <strain evidence="8">CGMCC 1.12237</strain>
    </source>
</reference>
<dbReference type="RefSeq" id="WP_144928491.1">
    <property type="nucleotide sequence ID" value="NZ_JBHSMC010000043.1"/>
</dbReference>
<feature type="transmembrane region" description="Helical" evidence="6">
    <location>
        <begin position="171"/>
        <end position="187"/>
    </location>
</feature>
<comment type="caution">
    <text evidence="7">The sequence shown here is derived from an EMBL/GenBank/DDBJ whole genome shotgun (WGS) entry which is preliminary data.</text>
</comment>
<keyword evidence="8" id="KW-1185">Reference proteome</keyword>
<dbReference type="PANTHER" id="PTHR30474:SF1">
    <property type="entry name" value="PEPTIDOGLYCAN GLYCOSYLTRANSFERASE MRDB"/>
    <property type="match status" value="1"/>
</dbReference>
<evidence type="ECO:0000313" key="8">
    <source>
        <dbReference type="Proteomes" id="UP001596147"/>
    </source>
</evidence>